<dbReference type="EMBL" id="CP036273">
    <property type="protein sequence ID" value="QDU19792.1"/>
    <property type="molecule type" value="Genomic_DNA"/>
</dbReference>
<feature type="chain" id="PRO_5021873504" description="Sialate O-acetylesterase domain-containing protein" evidence="2">
    <location>
        <begin position="26"/>
        <end position="407"/>
    </location>
</feature>
<organism evidence="4 5">
    <name type="scientific">Urbifossiella limnaea</name>
    <dbReference type="NCBI Taxonomy" id="2528023"/>
    <lineage>
        <taxon>Bacteria</taxon>
        <taxon>Pseudomonadati</taxon>
        <taxon>Planctomycetota</taxon>
        <taxon>Planctomycetia</taxon>
        <taxon>Gemmatales</taxon>
        <taxon>Gemmataceae</taxon>
        <taxon>Urbifossiella</taxon>
    </lineage>
</organism>
<dbReference type="SUPFAM" id="SSF52266">
    <property type="entry name" value="SGNH hydrolase"/>
    <property type="match status" value="1"/>
</dbReference>
<protein>
    <recommendedName>
        <fullName evidence="3">Sialate O-acetylesterase domain-containing protein</fullName>
    </recommendedName>
</protein>
<proteinExistence type="predicted"/>
<dbReference type="PANTHER" id="PTHR31988:SF19">
    <property type="entry name" value="9-O-ACETYL-N-ACETYLNEURAMINIC ACID DEACETYLASE-RELATED"/>
    <property type="match status" value="1"/>
</dbReference>
<reference evidence="4 5" key="1">
    <citation type="submission" date="2019-02" db="EMBL/GenBank/DDBJ databases">
        <title>Deep-cultivation of Planctomycetes and their phenomic and genomic characterization uncovers novel biology.</title>
        <authorList>
            <person name="Wiegand S."/>
            <person name="Jogler M."/>
            <person name="Boedeker C."/>
            <person name="Pinto D."/>
            <person name="Vollmers J."/>
            <person name="Rivas-Marin E."/>
            <person name="Kohn T."/>
            <person name="Peeters S.H."/>
            <person name="Heuer A."/>
            <person name="Rast P."/>
            <person name="Oberbeckmann S."/>
            <person name="Bunk B."/>
            <person name="Jeske O."/>
            <person name="Meyerdierks A."/>
            <person name="Storesund J.E."/>
            <person name="Kallscheuer N."/>
            <person name="Luecker S."/>
            <person name="Lage O.M."/>
            <person name="Pohl T."/>
            <person name="Merkel B.J."/>
            <person name="Hornburger P."/>
            <person name="Mueller R.-W."/>
            <person name="Bruemmer F."/>
            <person name="Labrenz M."/>
            <person name="Spormann A.M."/>
            <person name="Op den Camp H."/>
            <person name="Overmann J."/>
            <person name="Amann R."/>
            <person name="Jetten M.S.M."/>
            <person name="Mascher T."/>
            <person name="Medema M.H."/>
            <person name="Devos D.P."/>
            <person name="Kaster A.-K."/>
            <person name="Ovreas L."/>
            <person name="Rohde M."/>
            <person name="Galperin M.Y."/>
            <person name="Jogler C."/>
        </authorList>
    </citation>
    <scope>NUCLEOTIDE SEQUENCE [LARGE SCALE GENOMIC DNA]</scope>
    <source>
        <strain evidence="4 5">ETA_A1</strain>
    </source>
</reference>
<keyword evidence="1" id="KW-0378">Hydrolase</keyword>
<feature type="signal peptide" evidence="2">
    <location>
        <begin position="1"/>
        <end position="25"/>
    </location>
</feature>
<sequence precursor="true">MLPRAMLFVASAVMLSVLGSRPVEAAEPPKQKLQIYIMAGQSNMVGHANYITLPALLTAEEPGVKQLAKLIFKDGAIAPADARDMLEIRVKRDALDGDLRAKKITGDDKVAGAQVELKDLQAKVDARAKKIKDAFVVSKRVYITSIADGHKRSGPLTMGYGANPEKIGPELGFGLSLEQKTDAPILLIKASWGGKSLHYDFRPPSAGPYELSKAQANGKDAQKIKDNAGLNYRMMNEAVRDVLKDLKTHHPEYDAAAGYEIAGFVWFQGFNDQFDPAFHGNYKTNMIAFVKDVRSEYQVPTLPFVIGVLGTSATKEAVDKNPVSLGQRAAAAAPEFKDNVASVESYPFFALDALKMWTDGTWSKQPVEFSQIGSDRPYHYMGSGKFFVRLGDALATAMVDLRNKQKR</sequence>
<dbReference type="InterPro" id="IPR005181">
    <property type="entry name" value="SASA"/>
</dbReference>
<dbReference type="OrthoDB" id="9795554at2"/>
<dbReference type="GO" id="GO:0016788">
    <property type="term" value="F:hydrolase activity, acting on ester bonds"/>
    <property type="evidence" value="ECO:0007669"/>
    <property type="project" value="UniProtKB-ARBA"/>
</dbReference>
<dbReference type="Pfam" id="PF03629">
    <property type="entry name" value="SASA"/>
    <property type="match status" value="1"/>
</dbReference>
<dbReference type="AlphaFoldDB" id="A0A517XQL0"/>
<dbReference type="PANTHER" id="PTHR31988">
    <property type="entry name" value="ESTERASE, PUTATIVE (DUF303)-RELATED"/>
    <property type="match status" value="1"/>
</dbReference>
<dbReference type="KEGG" id="uli:ETAA1_17300"/>
<keyword evidence="5" id="KW-1185">Reference proteome</keyword>
<feature type="domain" description="Sialate O-acetylesterase" evidence="3">
    <location>
        <begin position="156"/>
        <end position="318"/>
    </location>
</feature>
<dbReference type="RefSeq" id="WP_145236311.1">
    <property type="nucleotide sequence ID" value="NZ_CP036273.1"/>
</dbReference>
<dbReference type="InterPro" id="IPR052940">
    <property type="entry name" value="Carb_Esterase_6"/>
</dbReference>
<name>A0A517XQL0_9BACT</name>
<dbReference type="Proteomes" id="UP000319576">
    <property type="component" value="Chromosome"/>
</dbReference>
<evidence type="ECO:0000313" key="5">
    <source>
        <dbReference type="Proteomes" id="UP000319576"/>
    </source>
</evidence>
<evidence type="ECO:0000256" key="1">
    <source>
        <dbReference type="ARBA" id="ARBA00022801"/>
    </source>
</evidence>
<keyword evidence="2" id="KW-0732">Signal</keyword>
<dbReference type="Gene3D" id="3.40.50.1110">
    <property type="entry name" value="SGNH hydrolase"/>
    <property type="match status" value="1"/>
</dbReference>
<evidence type="ECO:0000259" key="3">
    <source>
        <dbReference type="Pfam" id="PF03629"/>
    </source>
</evidence>
<evidence type="ECO:0000256" key="2">
    <source>
        <dbReference type="SAM" id="SignalP"/>
    </source>
</evidence>
<dbReference type="InterPro" id="IPR036514">
    <property type="entry name" value="SGNH_hydro_sf"/>
</dbReference>
<evidence type="ECO:0000313" key="4">
    <source>
        <dbReference type="EMBL" id="QDU19792.1"/>
    </source>
</evidence>
<gene>
    <name evidence="4" type="ORF">ETAA1_17300</name>
</gene>
<accession>A0A517XQL0</accession>